<dbReference type="EMBL" id="BEZZ01046882">
    <property type="protein sequence ID" value="GCC40718.1"/>
    <property type="molecule type" value="Genomic_DNA"/>
</dbReference>
<dbReference type="OrthoDB" id="9547406at2759"/>
<keyword evidence="2" id="KW-1185">Reference proteome</keyword>
<evidence type="ECO:0000313" key="2">
    <source>
        <dbReference type="Proteomes" id="UP000287033"/>
    </source>
</evidence>
<dbReference type="STRING" id="137246.A0A401TDK8"/>
<gene>
    <name evidence="1" type="ORF">chiPu_0024827</name>
</gene>
<accession>A0A401TDK8</accession>
<organism evidence="1 2">
    <name type="scientific">Chiloscyllium punctatum</name>
    <name type="common">Brownbanded bambooshark</name>
    <name type="synonym">Hemiscyllium punctatum</name>
    <dbReference type="NCBI Taxonomy" id="137246"/>
    <lineage>
        <taxon>Eukaryota</taxon>
        <taxon>Metazoa</taxon>
        <taxon>Chordata</taxon>
        <taxon>Craniata</taxon>
        <taxon>Vertebrata</taxon>
        <taxon>Chondrichthyes</taxon>
        <taxon>Elasmobranchii</taxon>
        <taxon>Galeomorphii</taxon>
        <taxon>Galeoidea</taxon>
        <taxon>Orectolobiformes</taxon>
        <taxon>Hemiscylliidae</taxon>
        <taxon>Chiloscyllium</taxon>
    </lineage>
</organism>
<name>A0A401TDK8_CHIPU</name>
<reference evidence="1 2" key="1">
    <citation type="journal article" date="2018" name="Nat. Ecol. Evol.">
        <title>Shark genomes provide insights into elasmobranch evolution and the origin of vertebrates.</title>
        <authorList>
            <person name="Hara Y"/>
            <person name="Yamaguchi K"/>
            <person name="Onimaru K"/>
            <person name="Kadota M"/>
            <person name="Koyanagi M"/>
            <person name="Keeley SD"/>
            <person name="Tatsumi K"/>
            <person name="Tanaka K"/>
            <person name="Motone F"/>
            <person name="Kageyama Y"/>
            <person name="Nozu R"/>
            <person name="Adachi N"/>
            <person name="Nishimura O"/>
            <person name="Nakagawa R"/>
            <person name="Tanegashima C"/>
            <person name="Kiyatake I"/>
            <person name="Matsumoto R"/>
            <person name="Murakumo K"/>
            <person name="Nishida K"/>
            <person name="Terakita A"/>
            <person name="Kuratani S"/>
            <person name="Sato K"/>
            <person name="Hyodo S Kuraku.S."/>
        </authorList>
    </citation>
    <scope>NUCLEOTIDE SEQUENCE [LARGE SCALE GENOMIC DNA]</scope>
</reference>
<dbReference type="AlphaFoldDB" id="A0A401TDK8"/>
<sequence>LLDSTSNEEEVNETQPWAKPLVQLWQNKPHNFQAEKEYNEEVSKMEPYCAICSLFFPYYQLSTRKKMIDEQIFKVRDKSSLVLLSNFVYSSGLGKK</sequence>
<proteinExistence type="predicted"/>
<comment type="caution">
    <text evidence="1">The sequence shown here is derived from an EMBL/GenBank/DDBJ whole genome shotgun (WGS) entry which is preliminary data.</text>
</comment>
<evidence type="ECO:0000313" key="1">
    <source>
        <dbReference type="EMBL" id="GCC40718.1"/>
    </source>
</evidence>
<feature type="non-terminal residue" evidence="1">
    <location>
        <position position="1"/>
    </location>
</feature>
<protein>
    <submittedName>
        <fullName evidence="1">Uncharacterized protein</fullName>
    </submittedName>
</protein>
<dbReference type="Proteomes" id="UP000287033">
    <property type="component" value="Unassembled WGS sequence"/>
</dbReference>